<dbReference type="GO" id="GO:0008270">
    <property type="term" value="F:zinc ion binding"/>
    <property type="evidence" value="ECO:0007669"/>
    <property type="project" value="UniProtKB-KW"/>
</dbReference>
<protein>
    <recommendedName>
        <fullName evidence="3">CCHC-type domain-containing protein</fullName>
    </recommendedName>
</protein>
<reference evidence="4 5" key="1">
    <citation type="submission" date="2024-02" db="EMBL/GenBank/DDBJ databases">
        <title>High-quality chromosome-scale genome assembly of Pensacola bahiagrass (Paspalum notatum Flugge var. saurae).</title>
        <authorList>
            <person name="Vega J.M."/>
            <person name="Podio M."/>
            <person name="Orjuela J."/>
            <person name="Siena L.A."/>
            <person name="Pessino S.C."/>
            <person name="Combes M.C."/>
            <person name="Mariac C."/>
            <person name="Albertini E."/>
            <person name="Pupilli F."/>
            <person name="Ortiz J.P.A."/>
            <person name="Leblanc O."/>
        </authorList>
    </citation>
    <scope>NUCLEOTIDE SEQUENCE [LARGE SCALE GENOMIC DNA]</scope>
    <source>
        <strain evidence="4">R1</strain>
        <tissue evidence="4">Leaf</tissue>
    </source>
</reference>
<feature type="compositionally biased region" description="Polar residues" evidence="2">
    <location>
        <begin position="1"/>
        <end position="13"/>
    </location>
</feature>
<dbReference type="Gene3D" id="4.10.60.10">
    <property type="entry name" value="Zinc finger, CCHC-type"/>
    <property type="match status" value="1"/>
</dbReference>
<dbReference type="AlphaFoldDB" id="A0AAQ3PL80"/>
<evidence type="ECO:0000256" key="2">
    <source>
        <dbReference type="SAM" id="MobiDB-lite"/>
    </source>
</evidence>
<keyword evidence="1" id="KW-0479">Metal-binding</keyword>
<dbReference type="Pfam" id="PF00098">
    <property type="entry name" value="zf-CCHC"/>
    <property type="match status" value="1"/>
</dbReference>
<dbReference type="PROSITE" id="PS50158">
    <property type="entry name" value="ZF_CCHC"/>
    <property type="match status" value="1"/>
</dbReference>
<name>A0AAQ3PL80_PASNO</name>
<feature type="compositionally biased region" description="Basic and acidic residues" evidence="2">
    <location>
        <begin position="14"/>
        <end position="25"/>
    </location>
</feature>
<dbReference type="SMART" id="SM00343">
    <property type="entry name" value="ZnF_C2HC"/>
    <property type="match status" value="1"/>
</dbReference>
<evidence type="ECO:0000313" key="5">
    <source>
        <dbReference type="Proteomes" id="UP001341281"/>
    </source>
</evidence>
<feature type="region of interest" description="Disordered" evidence="2">
    <location>
        <begin position="1"/>
        <end position="88"/>
    </location>
</feature>
<dbReference type="InterPro" id="IPR036875">
    <property type="entry name" value="Znf_CCHC_sf"/>
</dbReference>
<proteinExistence type="predicted"/>
<dbReference type="GO" id="GO:0003676">
    <property type="term" value="F:nucleic acid binding"/>
    <property type="evidence" value="ECO:0007669"/>
    <property type="project" value="InterPro"/>
</dbReference>
<feature type="domain" description="CCHC-type" evidence="3">
    <location>
        <begin position="384"/>
        <end position="399"/>
    </location>
</feature>
<evidence type="ECO:0000256" key="1">
    <source>
        <dbReference type="PROSITE-ProRule" id="PRU00047"/>
    </source>
</evidence>
<accession>A0AAQ3PL80</accession>
<dbReference type="InterPro" id="IPR001878">
    <property type="entry name" value="Znf_CCHC"/>
</dbReference>
<keyword evidence="5" id="KW-1185">Reference proteome</keyword>
<feature type="compositionally biased region" description="Pro residues" evidence="2">
    <location>
        <begin position="64"/>
        <end position="84"/>
    </location>
</feature>
<sequence>MASKNVLSVSNGNKLERERGISVERDEIEEDVIVSSAAGEQSKATAMSSATADTYPESVGSCRPPSPTPPASPPPHPAPPPAPRGAPVRRQLDFGDAVAVAGGDLEDDDDFLIRAVDDIERSYNEAKRRAPPCVCGRGNCAVERDHQREEWMYVCSSQPKCKHLSLCKEVDLNPKSPPGIKSDPKLSNPCVINIPSTHVADAVTPTNNVNLRGAGAITPIEVSPATTPFKFISQGVGAGTPIHVNQQGAGVTAAVEGHGACSYKLPLLDAFKEPPQTADNNIMGGKHLKDSPVDGNKVVQVGDNNANGSTNPVQANDDEWPFDIINDEIVPTPQAIPHAKVHQESPSMISPMTPYGTHSPMTPHPNDIRYWAPDCPKPTSPGACFKCGVVGHYIANCPQRASPGACFKCGVIRSMGHPASSQSPACEQPRSSSLLAQTCLDPTDPEGGRLLTATGRSSSWSVWFSRSS</sequence>
<evidence type="ECO:0000259" key="3">
    <source>
        <dbReference type="PROSITE" id="PS50158"/>
    </source>
</evidence>
<dbReference type="SUPFAM" id="SSF57756">
    <property type="entry name" value="Retrovirus zinc finger-like domains"/>
    <property type="match status" value="1"/>
</dbReference>
<evidence type="ECO:0000313" key="4">
    <source>
        <dbReference type="EMBL" id="WVZ51414.1"/>
    </source>
</evidence>
<keyword evidence="1" id="KW-0863">Zinc-finger</keyword>
<keyword evidence="1" id="KW-0862">Zinc</keyword>
<dbReference type="EMBL" id="CP144745">
    <property type="protein sequence ID" value="WVZ51414.1"/>
    <property type="molecule type" value="Genomic_DNA"/>
</dbReference>
<feature type="compositionally biased region" description="Polar residues" evidence="2">
    <location>
        <begin position="38"/>
        <end position="52"/>
    </location>
</feature>
<organism evidence="4 5">
    <name type="scientific">Paspalum notatum var. saurae</name>
    <dbReference type="NCBI Taxonomy" id="547442"/>
    <lineage>
        <taxon>Eukaryota</taxon>
        <taxon>Viridiplantae</taxon>
        <taxon>Streptophyta</taxon>
        <taxon>Embryophyta</taxon>
        <taxon>Tracheophyta</taxon>
        <taxon>Spermatophyta</taxon>
        <taxon>Magnoliopsida</taxon>
        <taxon>Liliopsida</taxon>
        <taxon>Poales</taxon>
        <taxon>Poaceae</taxon>
        <taxon>PACMAD clade</taxon>
        <taxon>Panicoideae</taxon>
        <taxon>Andropogonodae</taxon>
        <taxon>Paspaleae</taxon>
        <taxon>Paspalinae</taxon>
        <taxon>Paspalum</taxon>
    </lineage>
</organism>
<gene>
    <name evidence="4" type="ORF">U9M48_002562</name>
</gene>
<dbReference type="Proteomes" id="UP001341281">
    <property type="component" value="Chromosome 01"/>
</dbReference>